<dbReference type="GO" id="GO:0004029">
    <property type="term" value="F:aldehyde dehydrogenase (NAD+) activity"/>
    <property type="evidence" value="ECO:0007669"/>
    <property type="project" value="TreeGrafter"/>
</dbReference>
<organism evidence="2 3">
    <name type="scientific">Candidatus Fischerbacteria bacterium RBG_13_37_8</name>
    <dbReference type="NCBI Taxonomy" id="1817863"/>
    <lineage>
        <taxon>Bacteria</taxon>
        <taxon>Candidatus Fischeribacteriota</taxon>
    </lineage>
</organism>
<comment type="caution">
    <text evidence="2">The sequence shown here is derived from an EMBL/GenBank/DDBJ whole genome shotgun (WGS) entry which is preliminary data.</text>
</comment>
<dbReference type="InterPro" id="IPR036291">
    <property type="entry name" value="NAD(P)-bd_dom_sf"/>
</dbReference>
<dbReference type="GO" id="GO:0005737">
    <property type="term" value="C:cytoplasm"/>
    <property type="evidence" value="ECO:0007669"/>
    <property type="project" value="TreeGrafter"/>
</dbReference>
<dbReference type="Pfam" id="PF01370">
    <property type="entry name" value="Epimerase"/>
    <property type="match status" value="1"/>
</dbReference>
<evidence type="ECO:0000313" key="2">
    <source>
        <dbReference type="EMBL" id="OGF62736.1"/>
    </source>
</evidence>
<dbReference type="InterPro" id="IPR001509">
    <property type="entry name" value="Epimerase_deHydtase"/>
</dbReference>
<dbReference type="PANTHER" id="PTHR48079:SF6">
    <property type="entry name" value="NAD(P)-BINDING DOMAIN-CONTAINING PROTEIN-RELATED"/>
    <property type="match status" value="1"/>
</dbReference>
<dbReference type="STRING" id="1817863.A2Y62_06270"/>
<sequence>MISTHQQKESIFITGATGYLGHSLANKLASLGYEVKALVRDITPPSQSAEAISLDPAIKKVRGTLLDIDSFIAEVKGCTTLIHGAALVKVWIKEKSLFYKINVEALRELFQKANEIGVTKIIQISSFMTIGPSKNALLTEQHMHSEYSFCNDYERSKYLGDKTSEELIKGGYPIIRIYPGVIYGPGKLTDGNIVAKIIIDYLQGKTPGIICGDSIWSYAYITDVINGIIAAMQKGRTGERYILAGENKTLRELYSFISELSHKKPLTINIPASIAYFIGSLYWIIAELFNKEPQFTHQVINVFKQNWAFSSQKAIEELDYSITPFDSGMKNTFDWIINIIHYKK</sequence>
<gene>
    <name evidence="2" type="ORF">A2Y62_06270</name>
</gene>
<evidence type="ECO:0000313" key="3">
    <source>
        <dbReference type="Proteomes" id="UP000178943"/>
    </source>
</evidence>
<reference evidence="2 3" key="1">
    <citation type="journal article" date="2016" name="Nat. Commun.">
        <title>Thousands of microbial genomes shed light on interconnected biogeochemical processes in an aquifer system.</title>
        <authorList>
            <person name="Anantharaman K."/>
            <person name="Brown C.T."/>
            <person name="Hug L.A."/>
            <person name="Sharon I."/>
            <person name="Castelle C.J."/>
            <person name="Probst A.J."/>
            <person name="Thomas B.C."/>
            <person name="Singh A."/>
            <person name="Wilkins M.J."/>
            <person name="Karaoz U."/>
            <person name="Brodie E.L."/>
            <person name="Williams K.H."/>
            <person name="Hubbard S.S."/>
            <person name="Banfield J.F."/>
        </authorList>
    </citation>
    <scope>NUCLEOTIDE SEQUENCE [LARGE SCALE GENOMIC DNA]</scope>
</reference>
<name>A0A1F5VH50_9BACT</name>
<proteinExistence type="predicted"/>
<dbReference type="AlphaFoldDB" id="A0A1F5VH50"/>
<accession>A0A1F5VH50</accession>
<dbReference type="PANTHER" id="PTHR48079">
    <property type="entry name" value="PROTEIN YEEZ"/>
    <property type="match status" value="1"/>
</dbReference>
<evidence type="ECO:0000259" key="1">
    <source>
        <dbReference type="Pfam" id="PF01370"/>
    </source>
</evidence>
<dbReference type="SUPFAM" id="SSF51735">
    <property type="entry name" value="NAD(P)-binding Rossmann-fold domains"/>
    <property type="match status" value="1"/>
</dbReference>
<feature type="domain" description="NAD-dependent epimerase/dehydratase" evidence="1">
    <location>
        <begin position="11"/>
        <end position="242"/>
    </location>
</feature>
<dbReference type="EMBL" id="MFGW01000176">
    <property type="protein sequence ID" value="OGF62736.1"/>
    <property type="molecule type" value="Genomic_DNA"/>
</dbReference>
<dbReference type="Proteomes" id="UP000178943">
    <property type="component" value="Unassembled WGS sequence"/>
</dbReference>
<protein>
    <recommendedName>
        <fullName evidence="1">NAD-dependent epimerase/dehydratase domain-containing protein</fullName>
    </recommendedName>
</protein>
<dbReference type="InterPro" id="IPR051783">
    <property type="entry name" value="NAD(P)-dependent_oxidoreduct"/>
</dbReference>
<dbReference type="Gene3D" id="3.40.50.720">
    <property type="entry name" value="NAD(P)-binding Rossmann-like Domain"/>
    <property type="match status" value="1"/>
</dbReference>